<comment type="caution">
    <text evidence="2">The sequence shown here is derived from an EMBL/GenBank/DDBJ whole genome shotgun (WGS) entry which is preliminary data.</text>
</comment>
<evidence type="ECO:0000313" key="3">
    <source>
        <dbReference type="Proteomes" id="UP000186308"/>
    </source>
</evidence>
<dbReference type="AlphaFoldDB" id="A0A8G2FFB6"/>
<accession>A0A8G2FFB6</accession>
<feature type="transmembrane region" description="Helical" evidence="1">
    <location>
        <begin position="98"/>
        <end position="117"/>
    </location>
</feature>
<proteinExistence type="predicted"/>
<organism evidence="2 3">
    <name type="scientific">Acidiphilium rubrum</name>
    <dbReference type="NCBI Taxonomy" id="526"/>
    <lineage>
        <taxon>Bacteria</taxon>
        <taxon>Pseudomonadati</taxon>
        <taxon>Pseudomonadota</taxon>
        <taxon>Alphaproteobacteria</taxon>
        <taxon>Acetobacterales</taxon>
        <taxon>Acidocellaceae</taxon>
        <taxon>Acidiphilium</taxon>
    </lineage>
</organism>
<evidence type="ECO:0000313" key="2">
    <source>
        <dbReference type="EMBL" id="SIQ27899.1"/>
    </source>
</evidence>
<evidence type="ECO:0000256" key="1">
    <source>
        <dbReference type="SAM" id="Phobius"/>
    </source>
</evidence>
<keyword evidence="3" id="KW-1185">Reference proteome</keyword>
<feature type="transmembrane region" description="Helical" evidence="1">
    <location>
        <begin position="58"/>
        <end position="77"/>
    </location>
</feature>
<dbReference type="EMBL" id="FTNE01000003">
    <property type="protein sequence ID" value="SIQ27899.1"/>
    <property type="molecule type" value="Genomic_DNA"/>
</dbReference>
<dbReference type="RefSeq" id="WP_029311586.1">
    <property type="nucleotide sequence ID" value="NZ_FTNE01000003.1"/>
</dbReference>
<reference evidence="2 3" key="1">
    <citation type="submission" date="2017-01" db="EMBL/GenBank/DDBJ databases">
        <authorList>
            <person name="Varghese N."/>
            <person name="Submissions S."/>
        </authorList>
    </citation>
    <scope>NUCLEOTIDE SEQUENCE [LARGE SCALE GENOMIC DNA]</scope>
    <source>
        <strain evidence="2 3">ATCC 35905</strain>
    </source>
</reference>
<keyword evidence="1" id="KW-0812">Transmembrane</keyword>
<keyword evidence="1" id="KW-0472">Membrane</keyword>
<gene>
    <name evidence="2" type="ORF">SAMN05421828_10360</name>
</gene>
<protein>
    <submittedName>
        <fullName evidence="2">Uncharacterized protein</fullName>
    </submittedName>
</protein>
<sequence length="200" mass="20730">MTISPIEAEASLAAIAATRRDAKDYLFQRGLIVALAIGGVAAGLLAAGAVVLSPADDATASIVVNCSVSVAFFVLLYRQEVKRGRSDGSGSLALRLEAFASFIVMIVIWGALHYGRIALHFNIDQANCAELVGLGLLFAGFGHGRGMAGLVTTGLVFGFCGLAGLIGVTVFAVIHYEAFTSLALLGSAWALSRVGWSRAL</sequence>
<dbReference type="Proteomes" id="UP000186308">
    <property type="component" value="Unassembled WGS sequence"/>
</dbReference>
<feature type="transmembrane region" description="Helical" evidence="1">
    <location>
        <begin position="30"/>
        <end position="52"/>
    </location>
</feature>
<keyword evidence="1" id="KW-1133">Transmembrane helix</keyword>
<name>A0A8G2FFB6_ACIRU</name>
<feature type="transmembrane region" description="Helical" evidence="1">
    <location>
        <begin position="148"/>
        <end position="172"/>
    </location>
</feature>